<evidence type="ECO:0000259" key="4">
    <source>
        <dbReference type="PROSITE" id="PS50835"/>
    </source>
</evidence>
<dbReference type="InterPro" id="IPR051170">
    <property type="entry name" value="Neural/epithelial_adhesion"/>
</dbReference>
<dbReference type="InterPro" id="IPR036179">
    <property type="entry name" value="Ig-like_dom_sf"/>
</dbReference>
<dbReference type="GO" id="GO:0043005">
    <property type="term" value="C:neuron projection"/>
    <property type="evidence" value="ECO:0007669"/>
    <property type="project" value="TreeGrafter"/>
</dbReference>
<evidence type="ECO:0000313" key="5">
    <source>
        <dbReference type="EMBL" id="PZC70609.1"/>
    </source>
</evidence>
<dbReference type="Gene3D" id="2.60.40.10">
    <property type="entry name" value="Immunoglobulins"/>
    <property type="match status" value="1"/>
</dbReference>
<keyword evidence="2" id="KW-1015">Disulfide bond</keyword>
<dbReference type="OrthoDB" id="6159398at2759"/>
<dbReference type="InterPro" id="IPR013783">
    <property type="entry name" value="Ig-like_fold"/>
</dbReference>
<reference evidence="5 6" key="1">
    <citation type="journal article" date="2017" name="BMC Biol.">
        <title>Genomic innovations, transcriptional plasticity and gene loss underlying the evolution and divergence of two highly polyphagous and invasive Helicoverpa pest species.</title>
        <authorList>
            <person name="Pearce S.L."/>
            <person name="Clarke D.F."/>
            <person name="East P.D."/>
            <person name="Elfekih S."/>
            <person name="Gordon K.H."/>
            <person name="Jermiin L.S."/>
            <person name="McGaughran A."/>
            <person name="Oakeshott J.G."/>
            <person name="Papanikolaou A."/>
            <person name="Perera O.P."/>
            <person name="Rane R.V."/>
            <person name="Richards S."/>
            <person name="Tay W.T."/>
            <person name="Walsh T.K."/>
            <person name="Anderson A."/>
            <person name="Anderson C.J."/>
            <person name="Asgari S."/>
            <person name="Board P.G."/>
            <person name="Bretschneider A."/>
            <person name="Campbell P.M."/>
            <person name="Chertemps T."/>
            <person name="Christeller J.T."/>
            <person name="Coppin C.W."/>
            <person name="Downes S.J."/>
            <person name="Duan G."/>
            <person name="Farnsworth C.A."/>
            <person name="Good R.T."/>
            <person name="Han L.B."/>
            <person name="Han Y.C."/>
            <person name="Hatje K."/>
            <person name="Horne I."/>
            <person name="Huang Y.P."/>
            <person name="Hughes D.S."/>
            <person name="Jacquin-Joly E."/>
            <person name="James W."/>
            <person name="Jhangiani S."/>
            <person name="Kollmar M."/>
            <person name="Kuwar S.S."/>
            <person name="Li S."/>
            <person name="Liu N.Y."/>
            <person name="Maibeche M.T."/>
            <person name="Miller J.R."/>
            <person name="Montagne N."/>
            <person name="Perry T."/>
            <person name="Qu J."/>
            <person name="Song S.V."/>
            <person name="Sutton G.G."/>
            <person name="Vogel H."/>
            <person name="Walenz B.P."/>
            <person name="Xu W."/>
            <person name="Zhang H.J."/>
            <person name="Zou Z."/>
            <person name="Batterham P."/>
            <person name="Edwards O.R."/>
            <person name="Feyereisen R."/>
            <person name="Gibbs R.A."/>
            <person name="Heckel D.G."/>
            <person name="McGrath A."/>
            <person name="Robin C."/>
            <person name="Scherer S.E."/>
            <person name="Worley K.C."/>
            <person name="Wu Y.D."/>
        </authorList>
    </citation>
    <scope>NUCLEOTIDE SEQUENCE [LARGE SCALE GENOMIC DNA]</scope>
    <source>
        <strain evidence="5">Harm_GR_Male_#8</strain>
        <tissue evidence="5">Whole organism</tissue>
    </source>
</reference>
<dbReference type="Proteomes" id="UP000249218">
    <property type="component" value="Unassembled WGS sequence"/>
</dbReference>
<feature type="domain" description="Ig-like" evidence="4">
    <location>
        <begin position="1"/>
        <end position="30"/>
    </location>
</feature>
<name>A0A2W1B090_HELAM</name>
<dbReference type="PANTHER" id="PTHR12231">
    <property type="entry name" value="CTX-RELATED TYPE I TRANSMEMBRANE PROTEIN"/>
    <property type="match status" value="1"/>
</dbReference>
<keyword evidence="3" id="KW-0393">Immunoglobulin domain</keyword>
<sequence length="93" mass="10138">MSSVAPEDGGRYTCRAHNALGHAHHSARLNIYGPPSIRALGPVRVVAGANATVYCPYAGYPIRSIEVHFDRIFPKFTSARSIDDRPCVIFVVV</sequence>
<gene>
    <name evidence="5" type="primary">HaOG215457</name>
    <name evidence="5" type="ORF">B5X24_HaOG215457</name>
</gene>
<evidence type="ECO:0000313" key="6">
    <source>
        <dbReference type="Proteomes" id="UP000249218"/>
    </source>
</evidence>
<accession>A0A2W1B090</accession>
<dbReference type="InterPro" id="IPR007110">
    <property type="entry name" value="Ig-like_dom"/>
</dbReference>
<protein>
    <recommendedName>
        <fullName evidence="4">Ig-like domain-containing protein</fullName>
    </recommendedName>
</protein>
<dbReference type="PANTHER" id="PTHR12231:SF253">
    <property type="entry name" value="DPR-INTERACTING PROTEIN ETA, ISOFORM B-RELATED"/>
    <property type="match status" value="1"/>
</dbReference>
<dbReference type="PROSITE" id="PS50835">
    <property type="entry name" value="IG_LIKE"/>
    <property type="match status" value="1"/>
</dbReference>
<keyword evidence="6" id="KW-1185">Reference proteome</keyword>
<proteinExistence type="predicted"/>
<evidence type="ECO:0000256" key="3">
    <source>
        <dbReference type="ARBA" id="ARBA00023319"/>
    </source>
</evidence>
<dbReference type="SUPFAM" id="SSF48726">
    <property type="entry name" value="Immunoglobulin"/>
    <property type="match status" value="1"/>
</dbReference>
<evidence type="ECO:0000256" key="1">
    <source>
        <dbReference type="ARBA" id="ARBA00022737"/>
    </source>
</evidence>
<organism evidence="5 6">
    <name type="scientific">Helicoverpa armigera</name>
    <name type="common">Cotton bollworm</name>
    <name type="synonym">Heliothis armigera</name>
    <dbReference type="NCBI Taxonomy" id="29058"/>
    <lineage>
        <taxon>Eukaryota</taxon>
        <taxon>Metazoa</taxon>
        <taxon>Ecdysozoa</taxon>
        <taxon>Arthropoda</taxon>
        <taxon>Hexapoda</taxon>
        <taxon>Insecta</taxon>
        <taxon>Pterygota</taxon>
        <taxon>Neoptera</taxon>
        <taxon>Endopterygota</taxon>
        <taxon>Lepidoptera</taxon>
        <taxon>Glossata</taxon>
        <taxon>Ditrysia</taxon>
        <taxon>Noctuoidea</taxon>
        <taxon>Noctuidae</taxon>
        <taxon>Heliothinae</taxon>
        <taxon>Helicoverpa</taxon>
    </lineage>
</organism>
<keyword evidence="1" id="KW-0677">Repeat</keyword>
<dbReference type="EMBL" id="KZ150524">
    <property type="protein sequence ID" value="PZC70609.1"/>
    <property type="molecule type" value="Genomic_DNA"/>
</dbReference>
<evidence type="ECO:0000256" key="2">
    <source>
        <dbReference type="ARBA" id="ARBA00023157"/>
    </source>
</evidence>
<dbReference type="AlphaFoldDB" id="A0A2W1B090"/>